<dbReference type="OrthoDB" id="4064474at1224"/>
<dbReference type="Gene3D" id="2.130.10.10">
    <property type="entry name" value="YVTN repeat-like/Quinoprotein amine dehydrogenase"/>
    <property type="match status" value="2"/>
</dbReference>
<comment type="caution">
    <text evidence="2">The sequence shown here is derived from an EMBL/GenBank/DDBJ whole genome shotgun (WGS) entry which is preliminary data.</text>
</comment>
<keyword evidence="3" id="KW-1185">Reference proteome</keyword>
<dbReference type="InterPro" id="IPR015943">
    <property type="entry name" value="WD40/YVTN_repeat-like_dom_sf"/>
</dbReference>
<dbReference type="RefSeq" id="WP_133817762.1">
    <property type="nucleotide sequence ID" value="NZ_SNZH01000003.1"/>
</dbReference>
<proteinExistence type="predicted"/>
<dbReference type="SUPFAM" id="SSF101898">
    <property type="entry name" value="NHL repeat"/>
    <property type="match status" value="1"/>
</dbReference>
<evidence type="ECO:0000313" key="3">
    <source>
        <dbReference type="Proteomes" id="UP000295293"/>
    </source>
</evidence>
<name>A0A4R6Z4L5_9GAMM</name>
<accession>A0A4R6Z4L5</accession>
<dbReference type="AlphaFoldDB" id="A0A4R6Z4L5"/>
<dbReference type="Proteomes" id="UP000295293">
    <property type="component" value="Unassembled WGS sequence"/>
</dbReference>
<feature type="domain" description="Pyrrolo-quinoline quinone repeat" evidence="1">
    <location>
        <begin position="648"/>
        <end position="808"/>
    </location>
</feature>
<evidence type="ECO:0000259" key="1">
    <source>
        <dbReference type="Pfam" id="PF13360"/>
    </source>
</evidence>
<sequence>MPSSPALQASRRAQRLGVLLLAPLVSLPALADWRYVARDDSTTTLQIQHVQFAPDHSLWSFSSDGVRRTDIQGNTQLVRRSDNLGRVPTERITGGVLLDDGGAILSTETLPGFTGCGVQRIDAQLRSTWRIAGNPQDYACSPVFANAAGMAWLERGDSLRALERDGSLGASAQAGSSGERNSFGRSGIVLADGGIIVNSYPVDRLNTITGARLNRFARDGSQVWSWLHASPASVEHLLPLGSDVIGALNDYGDGSATAVKRWNTGGEVVWSLPTPANTPKVVGLVAAAGNDTYVLAGPARAMGNTSISKVQRVSADGQIRWQRDVSCIRYFERIGATLDASDGVALICDAGETRRAQLLRLDRDGAVTTPQPLPLLDAAQILRQPDGRLLVLGNDTDGDFQTRSLVVDGNSSTPAPIDALRTHPSLRLGASHIAADGTSYVALEVAYASGETPRAILRKLDAQGNLLWSHTLQNTYSVDPIAGLAHNAGRICALAAKPAAESISHSAVCLDANNGNLLWQTAMADAASPIGHALRVLNDGSVVAVVSAGARHEVRRFTAAGGVLPATRNNEMAFQAVIDANGRATVVTSLEVIQYALDGSVNYRLGGAALALEFGGAIGTIAPQAAFAGDDGSVWLTGPARDPAHLQRTVWAIAPDGSTRWLSSVSNRRRTAMTVSADALYIAHWDLSDANYGSVAVEPNYLTKLDKASGAVQWNYTSIDPIQHTDVPSEAFANGSPAIALSADNSQLLLLHSWTDRLRLQRIDPANGQRQHERFVACTPSCAAPRELAADNGGTLRTSFGVFDAAAGVSAAVLALDHAAGPMPRIRLDQAGIGGAWWSPYANGEGIAFDWLPASRTVFAAWFTYANTEGNDTAGLRWYTLQANGVANGATTLELPILKTDGGSFAAGPGVSPRRVGTARLEFHDCSNGTLYYAFDPGQNDGRSGTITLSRLSPPTQACLLADGSSQPADGARPPLDGFDARMSGSWYEEATTGQGLQLTVQPGAVFFAPWFTFDPADGGNDQGRQHWFTLQGNLATASNASVELQLVQTTGGVFDRIPTYNANPVGSATLRMQGCDRAQLDYRFHADATAGPFQARSGRLNLVKAGGCTP</sequence>
<protein>
    <recommendedName>
        <fullName evidence="1">Pyrrolo-quinoline quinone repeat domain-containing protein</fullName>
    </recommendedName>
</protein>
<gene>
    <name evidence="2" type="ORF">DFR29_103159</name>
</gene>
<dbReference type="InterPro" id="IPR011047">
    <property type="entry name" value="Quinoprotein_ADH-like_sf"/>
</dbReference>
<dbReference type="SUPFAM" id="SSF50998">
    <property type="entry name" value="Quinoprotein alcohol dehydrogenase-like"/>
    <property type="match status" value="1"/>
</dbReference>
<dbReference type="PANTHER" id="PTHR34512:SF30">
    <property type="entry name" value="OUTER MEMBRANE PROTEIN ASSEMBLY FACTOR BAMB"/>
    <property type="match status" value="1"/>
</dbReference>
<feature type="domain" description="Pyrrolo-quinoline quinone repeat" evidence="1">
    <location>
        <begin position="456"/>
        <end position="562"/>
    </location>
</feature>
<dbReference type="Pfam" id="PF13360">
    <property type="entry name" value="PQQ_2"/>
    <property type="match status" value="2"/>
</dbReference>
<dbReference type="PANTHER" id="PTHR34512">
    <property type="entry name" value="CELL SURFACE PROTEIN"/>
    <property type="match status" value="1"/>
</dbReference>
<dbReference type="EMBL" id="SNZH01000003">
    <property type="protein sequence ID" value="TDR46625.1"/>
    <property type="molecule type" value="Genomic_DNA"/>
</dbReference>
<reference evidence="2 3" key="1">
    <citation type="submission" date="2019-03" db="EMBL/GenBank/DDBJ databases">
        <title>Genomic Encyclopedia of Type Strains, Phase IV (KMG-IV): sequencing the most valuable type-strain genomes for metagenomic binning, comparative biology and taxonomic classification.</title>
        <authorList>
            <person name="Goeker M."/>
        </authorList>
    </citation>
    <scope>NUCLEOTIDE SEQUENCE [LARGE SCALE GENOMIC DNA]</scope>
    <source>
        <strain evidence="2 3">DSM 21667</strain>
    </source>
</reference>
<dbReference type="InterPro" id="IPR002372">
    <property type="entry name" value="PQQ_rpt_dom"/>
</dbReference>
<organism evidence="2 3">
    <name type="scientific">Tahibacter aquaticus</name>
    <dbReference type="NCBI Taxonomy" id="520092"/>
    <lineage>
        <taxon>Bacteria</taxon>
        <taxon>Pseudomonadati</taxon>
        <taxon>Pseudomonadota</taxon>
        <taxon>Gammaproteobacteria</taxon>
        <taxon>Lysobacterales</taxon>
        <taxon>Rhodanobacteraceae</taxon>
        <taxon>Tahibacter</taxon>
    </lineage>
</organism>
<evidence type="ECO:0000313" key="2">
    <source>
        <dbReference type="EMBL" id="TDR46625.1"/>
    </source>
</evidence>